<feature type="region of interest" description="Disordered" evidence="1">
    <location>
        <begin position="93"/>
        <end position="115"/>
    </location>
</feature>
<evidence type="ECO:0000313" key="2">
    <source>
        <dbReference type="EMBL" id="MDR5710944.1"/>
    </source>
</evidence>
<sequence>MVLKFDIHHAEATQTVSSTGTSVDQCQETVGRLAWHAEQVIAALPHSAVVAAGIQQCLDEVLNPTGQTALQQARSVTSNSSVALNAYAAGDQQMGQQGQTAASQVQAPDMPGVCS</sequence>
<dbReference type="RefSeq" id="WP_310536332.1">
    <property type="nucleotide sequence ID" value="NZ_BAAAOC010000093.1"/>
</dbReference>
<comment type="caution">
    <text evidence="2">The sequence shown here is derived from an EMBL/GenBank/DDBJ whole genome shotgun (WGS) entry which is preliminary data.</text>
</comment>
<organism evidence="2 3">
    <name type="scientific">Nesterenkonia flava</name>
    <dbReference type="NCBI Taxonomy" id="469799"/>
    <lineage>
        <taxon>Bacteria</taxon>
        <taxon>Bacillati</taxon>
        <taxon>Actinomycetota</taxon>
        <taxon>Actinomycetes</taxon>
        <taxon>Micrococcales</taxon>
        <taxon>Micrococcaceae</taxon>
        <taxon>Nesterenkonia</taxon>
    </lineage>
</organism>
<evidence type="ECO:0000313" key="3">
    <source>
        <dbReference type="Proteomes" id="UP001260872"/>
    </source>
</evidence>
<dbReference type="Proteomes" id="UP001260872">
    <property type="component" value="Unassembled WGS sequence"/>
</dbReference>
<feature type="compositionally biased region" description="Low complexity" evidence="1">
    <location>
        <begin position="93"/>
        <end position="104"/>
    </location>
</feature>
<accession>A0ABU1FQR3</accession>
<proteinExistence type="predicted"/>
<gene>
    <name evidence="2" type="ORF">RH857_02145</name>
</gene>
<keyword evidence="3" id="KW-1185">Reference proteome</keyword>
<protein>
    <submittedName>
        <fullName evidence="2">DUF6507 family protein</fullName>
    </submittedName>
</protein>
<name>A0ABU1FQR3_9MICC</name>
<evidence type="ECO:0000256" key="1">
    <source>
        <dbReference type="SAM" id="MobiDB-lite"/>
    </source>
</evidence>
<dbReference type="InterPro" id="IPR045436">
    <property type="entry name" value="DUF6507"/>
</dbReference>
<reference evidence="3" key="1">
    <citation type="submission" date="2023-07" db="EMBL/GenBank/DDBJ databases">
        <title>Description of three actinobacteria isolated from air of manufacturing shop in a pharmaceutical factory.</title>
        <authorList>
            <person name="Zhang D.-F."/>
        </authorList>
    </citation>
    <scope>NUCLEOTIDE SEQUENCE [LARGE SCALE GENOMIC DNA]</scope>
    <source>
        <strain evidence="3">CCTCC AB 207010</strain>
    </source>
</reference>
<dbReference type="Pfam" id="PF20117">
    <property type="entry name" value="DUF6507"/>
    <property type="match status" value="1"/>
</dbReference>
<dbReference type="EMBL" id="JAVKGT010000004">
    <property type="protein sequence ID" value="MDR5710944.1"/>
    <property type="molecule type" value="Genomic_DNA"/>
</dbReference>